<feature type="compositionally biased region" description="Polar residues" evidence="1">
    <location>
        <begin position="159"/>
        <end position="168"/>
    </location>
</feature>
<gene>
    <name evidence="2" type="ORF">EXIGLDRAFT_419401</name>
</gene>
<dbReference type="InParanoid" id="A0A165PUZ5"/>
<accession>A0A165PUZ5</accession>
<feature type="compositionally biased region" description="Basic residues" evidence="1">
    <location>
        <begin position="171"/>
        <end position="184"/>
    </location>
</feature>
<evidence type="ECO:0000313" key="3">
    <source>
        <dbReference type="Proteomes" id="UP000077266"/>
    </source>
</evidence>
<keyword evidence="3" id="KW-1185">Reference proteome</keyword>
<evidence type="ECO:0000313" key="2">
    <source>
        <dbReference type="EMBL" id="KZW02704.1"/>
    </source>
</evidence>
<dbReference type="Proteomes" id="UP000077266">
    <property type="component" value="Unassembled WGS sequence"/>
</dbReference>
<sequence length="219" mass="23701">MAYFYTPSYLVHHPSPYPPQQFEQPAWPPALDLGDQFYPAPLYSSLSLPLSPAPRAPSPPIPIYNVSYSLAGAMTPVEEPKSHPAPPQCRPAVLQPAQPLRYAETENSSLSPQSLRYSPDIASPEEFVYEPDIDGSSLSSLSPSPSRAFSVKEEDMASDLSSSDTPSQAGRSRRATGARASRGRRAQEHGTQEDDDLPPQTVCSSSTLRALSAVSLTFP</sequence>
<organism evidence="2 3">
    <name type="scientific">Exidia glandulosa HHB12029</name>
    <dbReference type="NCBI Taxonomy" id="1314781"/>
    <lineage>
        <taxon>Eukaryota</taxon>
        <taxon>Fungi</taxon>
        <taxon>Dikarya</taxon>
        <taxon>Basidiomycota</taxon>
        <taxon>Agaricomycotina</taxon>
        <taxon>Agaricomycetes</taxon>
        <taxon>Auriculariales</taxon>
        <taxon>Exidiaceae</taxon>
        <taxon>Exidia</taxon>
    </lineage>
</organism>
<dbReference type="EMBL" id="KV425887">
    <property type="protein sequence ID" value="KZW02704.1"/>
    <property type="molecule type" value="Genomic_DNA"/>
</dbReference>
<dbReference type="AlphaFoldDB" id="A0A165PUZ5"/>
<feature type="compositionally biased region" description="Low complexity" evidence="1">
    <location>
        <begin position="136"/>
        <end position="146"/>
    </location>
</feature>
<evidence type="ECO:0000256" key="1">
    <source>
        <dbReference type="SAM" id="MobiDB-lite"/>
    </source>
</evidence>
<proteinExistence type="predicted"/>
<reference evidence="2 3" key="1">
    <citation type="journal article" date="2016" name="Mol. Biol. Evol.">
        <title>Comparative Genomics of Early-Diverging Mushroom-Forming Fungi Provides Insights into the Origins of Lignocellulose Decay Capabilities.</title>
        <authorList>
            <person name="Nagy L.G."/>
            <person name="Riley R."/>
            <person name="Tritt A."/>
            <person name="Adam C."/>
            <person name="Daum C."/>
            <person name="Floudas D."/>
            <person name="Sun H."/>
            <person name="Yadav J.S."/>
            <person name="Pangilinan J."/>
            <person name="Larsson K.H."/>
            <person name="Matsuura K."/>
            <person name="Barry K."/>
            <person name="Labutti K."/>
            <person name="Kuo R."/>
            <person name="Ohm R.A."/>
            <person name="Bhattacharya S.S."/>
            <person name="Shirouzu T."/>
            <person name="Yoshinaga Y."/>
            <person name="Martin F.M."/>
            <person name="Grigoriev I.V."/>
            <person name="Hibbett D.S."/>
        </authorList>
    </citation>
    <scope>NUCLEOTIDE SEQUENCE [LARGE SCALE GENOMIC DNA]</scope>
    <source>
        <strain evidence="2 3">HHB12029</strain>
    </source>
</reference>
<feature type="region of interest" description="Disordered" evidence="1">
    <location>
        <begin position="132"/>
        <end position="204"/>
    </location>
</feature>
<protein>
    <submittedName>
        <fullName evidence="2">Uncharacterized protein</fullName>
    </submittedName>
</protein>
<name>A0A165PUZ5_EXIGL</name>